<comment type="similarity">
    <text evidence="1 6">Belongs to the snRNP Sm proteins family.</text>
</comment>
<comment type="subcellular location">
    <subcellularLocation>
        <location evidence="6">Cytoplasm</location>
    </subcellularLocation>
    <subcellularLocation>
        <location evidence="6">Cytoplasm</location>
        <location evidence="6">P-body</location>
    </subcellularLocation>
</comment>
<proteinExistence type="inferred from homology"/>
<evidence type="ECO:0000256" key="5">
    <source>
        <dbReference type="ARBA" id="ARBA00023274"/>
    </source>
</evidence>
<dbReference type="InterPro" id="IPR044642">
    <property type="entry name" value="PTHR15588"/>
</dbReference>
<accession>A0AAD9DIG9</accession>
<evidence type="ECO:0000313" key="9">
    <source>
        <dbReference type="EMBL" id="KAK1747344.1"/>
    </source>
</evidence>
<dbReference type="GO" id="GO:0006397">
    <property type="term" value="P:mRNA processing"/>
    <property type="evidence" value="ECO:0007669"/>
    <property type="project" value="UniProtKB-UniRule"/>
</dbReference>
<dbReference type="Gene3D" id="2.30.30.100">
    <property type="match status" value="1"/>
</dbReference>
<evidence type="ECO:0000256" key="3">
    <source>
        <dbReference type="ARBA" id="ARBA00022664"/>
    </source>
</evidence>
<protein>
    <recommendedName>
        <fullName evidence="6">U6 snRNA-associated Sm-like protein LSm1</fullName>
    </recommendedName>
</protein>
<dbReference type="GO" id="GO:0000932">
    <property type="term" value="C:P-body"/>
    <property type="evidence" value="ECO:0007669"/>
    <property type="project" value="UniProtKB-SubCell"/>
</dbReference>
<evidence type="ECO:0000259" key="8">
    <source>
        <dbReference type="PROSITE" id="PS52002"/>
    </source>
</evidence>
<dbReference type="SMART" id="SM00651">
    <property type="entry name" value="Sm"/>
    <property type="match status" value="1"/>
</dbReference>
<keyword evidence="4 6" id="KW-0694">RNA-binding</keyword>
<dbReference type="GO" id="GO:0000290">
    <property type="term" value="P:deadenylation-dependent decapping of nuclear-transcribed mRNA"/>
    <property type="evidence" value="ECO:0007669"/>
    <property type="project" value="TreeGrafter"/>
</dbReference>
<dbReference type="Proteomes" id="UP001224775">
    <property type="component" value="Unassembled WGS sequence"/>
</dbReference>
<feature type="domain" description="Sm" evidence="8">
    <location>
        <begin position="88"/>
        <end position="172"/>
    </location>
</feature>
<dbReference type="PANTHER" id="PTHR15588:SF8">
    <property type="entry name" value="U6 SNRNA-ASSOCIATED SM-LIKE PROTEIN LSM1"/>
    <property type="match status" value="1"/>
</dbReference>
<dbReference type="EMBL" id="JATAAI010000002">
    <property type="protein sequence ID" value="KAK1747344.1"/>
    <property type="molecule type" value="Genomic_DNA"/>
</dbReference>
<dbReference type="CDD" id="cd01728">
    <property type="entry name" value="LSm1"/>
    <property type="match status" value="1"/>
</dbReference>
<dbReference type="GO" id="GO:1990726">
    <property type="term" value="C:Lsm1-7-Pat1 complex"/>
    <property type="evidence" value="ECO:0007669"/>
    <property type="project" value="TreeGrafter"/>
</dbReference>
<evidence type="ECO:0000256" key="2">
    <source>
        <dbReference type="ARBA" id="ARBA00022490"/>
    </source>
</evidence>
<dbReference type="AlphaFoldDB" id="A0AAD9DIG9"/>
<keyword evidence="10" id="KW-1185">Reference proteome</keyword>
<keyword evidence="2 6" id="KW-0963">Cytoplasm</keyword>
<evidence type="ECO:0000256" key="7">
    <source>
        <dbReference type="SAM" id="MobiDB-lite"/>
    </source>
</evidence>
<dbReference type="PANTHER" id="PTHR15588">
    <property type="entry name" value="LSM1"/>
    <property type="match status" value="1"/>
</dbReference>
<evidence type="ECO:0000256" key="4">
    <source>
        <dbReference type="ARBA" id="ARBA00022884"/>
    </source>
</evidence>
<dbReference type="PROSITE" id="PS52002">
    <property type="entry name" value="SM"/>
    <property type="match status" value="1"/>
</dbReference>
<organism evidence="9 10">
    <name type="scientific">Skeletonema marinoi</name>
    <dbReference type="NCBI Taxonomy" id="267567"/>
    <lineage>
        <taxon>Eukaryota</taxon>
        <taxon>Sar</taxon>
        <taxon>Stramenopiles</taxon>
        <taxon>Ochrophyta</taxon>
        <taxon>Bacillariophyta</taxon>
        <taxon>Coscinodiscophyceae</taxon>
        <taxon>Thalassiosirophycidae</taxon>
        <taxon>Thalassiosirales</taxon>
        <taxon>Skeletonemataceae</taxon>
        <taxon>Skeletonema</taxon>
        <taxon>Skeletonema marinoi-dohrnii complex</taxon>
    </lineage>
</organism>
<sequence length="221" mass="24126">MKPHKDTATMATANTSLPPPASALSSAPVRSQTPDRSRESSGGRGGGRGNARGAGRGRGGGRSNNDQHSNGSRPATAVPYGHLPPFLPGASSLVEQLDQQMLVVLRDGRHLVGTLRTFDQFSNMVMEGTSERRILVVTKDKDETICYQTDIKLGLYIVRGDSIVLMGEVDDEEEQLDNDGKIRIVSLEEFEQLEEEETKRKEEGGEVIDAINWDFDMDLVA</sequence>
<reference evidence="9" key="1">
    <citation type="submission" date="2023-06" db="EMBL/GenBank/DDBJ databases">
        <title>Survivors Of The Sea: Transcriptome response of Skeletonema marinoi to long-term dormancy.</title>
        <authorList>
            <person name="Pinder M.I.M."/>
            <person name="Kourtchenko O."/>
            <person name="Robertson E.K."/>
            <person name="Larsson T."/>
            <person name="Maumus F."/>
            <person name="Osuna-Cruz C.M."/>
            <person name="Vancaester E."/>
            <person name="Stenow R."/>
            <person name="Vandepoele K."/>
            <person name="Ploug H."/>
            <person name="Bruchert V."/>
            <person name="Godhe A."/>
            <person name="Topel M."/>
        </authorList>
    </citation>
    <scope>NUCLEOTIDE SEQUENCE</scope>
    <source>
        <strain evidence="9">R05AC</strain>
    </source>
</reference>
<dbReference type="Pfam" id="PF01423">
    <property type="entry name" value="LSM"/>
    <property type="match status" value="1"/>
</dbReference>
<keyword evidence="5 6" id="KW-0687">Ribonucleoprotein</keyword>
<keyword evidence="3 6" id="KW-0507">mRNA processing</keyword>
<dbReference type="InterPro" id="IPR047575">
    <property type="entry name" value="Sm"/>
</dbReference>
<dbReference type="InterPro" id="IPR001163">
    <property type="entry name" value="Sm_dom_euk/arc"/>
</dbReference>
<comment type="subunit">
    <text evidence="6">LSm subunits form a heteromer with a donut shape.</text>
</comment>
<comment type="caution">
    <text evidence="9">The sequence shown here is derived from an EMBL/GenBank/DDBJ whole genome shotgun (WGS) entry which is preliminary data.</text>
</comment>
<comment type="function">
    <text evidence="6">Probably involved with other LSm subunits in the general process of degradation of mRNAs.</text>
</comment>
<dbReference type="InterPro" id="IPR010920">
    <property type="entry name" value="LSM_dom_sf"/>
</dbReference>
<dbReference type="GO" id="GO:0003729">
    <property type="term" value="F:mRNA binding"/>
    <property type="evidence" value="ECO:0007669"/>
    <property type="project" value="TreeGrafter"/>
</dbReference>
<dbReference type="SUPFAM" id="SSF50182">
    <property type="entry name" value="Sm-like ribonucleoproteins"/>
    <property type="match status" value="1"/>
</dbReference>
<dbReference type="GO" id="GO:1990904">
    <property type="term" value="C:ribonucleoprotein complex"/>
    <property type="evidence" value="ECO:0007669"/>
    <property type="project" value="UniProtKB-KW"/>
</dbReference>
<feature type="compositionally biased region" description="Gly residues" evidence="7">
    <location>
        <begin position="42"/>
        <end position="62"/>
    </location>
</feature>
<evidence type="ECO:0000256" key="1">
    <source>
        <dbReference type="ARBA" id="ARBA00006850"/>
    </source>
</evidence>
<dbReference type="InterPro" id="IPR034104">
    <property type="entry name" value="Lsm1"/>
</dbReference>
<evidence type="ECO:0000256" key="6">
    <source>
        <dbReference type="RuleBase" id="RU365047"/>
    </source>
</evidence>
<feature type="region of interest" description="Disordered" evidence="7">
    <location>
        <begin position="1"/>
        <end position="83"/>
    </location>
</feature>
<name>A0AAD9DIG9_9STRA</name>
<gene>
    <name evidence="6" type="primary">LSM1</name>
    <name evidence="9" type="ORF">QTG54_001307</name>
</gene>
<evidence type="ECO:0000313" key="10">
    <source>
        <dbReference type="Proteomes" id="UP001224775"/>
    </source>
</evidence>
<feature type="compositionally biased region" description="Low complexity" evidence="7">
    <location>
        <begin position="11"/>
        <end position="28"/>
    </location>
</feature>